<keyword evidence="2" id="KW-1185">Reference proteome</keyword>
<dbReference type="EMBL" id="AEJB01000107">
    <property type="protein sequence ID" value="ELP70046.1"/>
    <property type="molecule type" value="Genomic_DNA"/>
</dbReference>
<protein>
    <submittedName>
        <fullName evidence="1">Uncharacterized protein</fullName>
    </submittedName>
</protein>
<dbReference type="PATRIC" id="fig|698760.3.peg.1291"/>
<dbReference type="AlphaFoldDB" id="L7FG60"/>
<gene>
    <name evidence="1" type="ORF">STRTUCAR8_08653</name>
</gene>
<name>L7FG60_STRT8</name>
<evidence type="ECO:0000313" key="1">
    <source>
        <dbReference type="EMBL" id="ELP70046.1"/>
    </source>
</evidence>
<sequence length="90" mass="10418">MYCPLLIERVHGIHAPDLNTAVMSNPQRPDVRGWLVRSWPDPDVDGARRKLLEGRLERTLRQFTRPSRRGRARAGRRIGRTVQCVLPIRP</sequence>
<accession>L7FG60</accession>
<proteinExistence type="predicted"/>
<organism evidence="1 2">
    <name type="scientific">Streptomyces turgidiscabies (strain Car8)</name>
    <dbReference type="NCBI Taxonomy" id="698760"/>
    <lineage>
        <taxon>Bacteria</taxon>
        <taxon>Bacillati</taxon>
        <taxon>Actinomycetota</taxon>
        <taxon>Actinomycetes</taxon>
        <taxon>Kitasatosporales</taxon>
        <taxon>Streptomycetaceae</taxon>
        <taxon>Streptomyces</taxon>
    </lineage>
</organism>
<dbReference type="Proteomes" id="UP000010931">
    <property type="component" value="Unassembled WGS sequence"/>
</dbReference>
<reference evidence="1 2" key="1">
    <citation type="journal article" date="2011" name="Plasmid">
        <title>Streptomyces turgidiscabies Car8 contains a modular pathogenicity island that shares virulence genes with other actinobacterial plant pathogens.</title>
        <authorList>
            <person name="Huguet-Tapia J.C."/>
            <person name="Badger J.H."/>
            <person name="Loria R."/>
            <person name="Pettis G.S."/>
        </authorList>
    </citation>
    <scope>NUCLEOTIDE SEQUENCE [LARGE SCALE GENOMIC DNA]</scope>
    <source>
        <strain evidence="1 2">Car8</strain>
    </source>
</reference>
<comment type="caution">
    <text evidence="1">The sequence shown here is derived from an EMBL/GenBank/DDBJ whole genome shotgun (WGS) entry which is preliminary data.</text>
</comment>
<evidence type="ECO:0000313" key="2">
    <source>
        <dbReference type="Proteomes" id="UP000010931"/>
    </source>
</evidence>